<dbReference type="InterPro" id="IPR011604">
    <property type="entry name" value="PDDEXK-like_dom_sf"/>
</dbReference>
<evidence type="ECO:0000313" key="1">
    <source>
        <dbReference type="EMBL" id="QHS95763.1"/>
    </source>
</evidence>
<dbReference type="Gene3D" id="3.90.320.10">
    <property type="match status" value="1"/>
</dbReference>
<organism evidence="1">
    <name type="scientific">viral metagenome</name>
    <dbReference type="NCBI Taxonomy" id="1070528"/>
    <lineage>
        <taxon>unclassified sequences</taxon>
        <taxon>metagenomes</taxon>
        <taxon>organismal metagenomes</taxon>
    </lineage>
</organism>
<sequence length="258" mass="30330">MAKRPDNPFRLAITNHHPRDDNITFEESKHIYTINGDSKYTSVTTFNHAQFEQFDADKVISNMVRSPKWPTSKYYGKTPDQIKAEWSEKGKSASTSGTRLHFDIECFYNGTPNDNESLEYNHFLNFAEDHKHLTPFRTEWMIYDEQAKLAGSVDMLFKDDTSLHIYDWKRCKEITKTNAFCKTAKNPLIEELPDTNYWHYCLQLNMYKYIIEKNYGYKVNDLYLVALHPDNENYKKIKVVNLQSQVKALVDEKIANLV</sequence>
<dbReference type="EMBL" id="MN739256">
    <property type="protein sequence ID" value="QHS95763.1"/>
    <property type="molecule type" value="Genomic_DNA"/>
</dbReference>
<accession>A0A6C0BWW6</accession>
<dbReference type="InterPro" id="IPR011335">
    <property type="entry name" value="Restrct_endonuc-II-like"/>
</dbReference>
<name>A0A6C0BWW6_9ZZZZ</name>
<protein>
    <submittedName>
        <fullName evidence="1">Uncharacterized protein</fullName>
    </submittedName>
</protein>
<reference evidence="1" key="1">
    <citation type="journal article" date="2020" name="Nature">
        <title>Giant virus diversity and host interactions through global metagenomics.</title>
        <authorList>
            <person name="Schulz F."/>
            <person name="Roux S."/>
            <person name="Paez-Espino D."/>
            <person name="Jungbluth S."/>
            <person name="Walsh D.A."/>
            <person name="Denef V.J."/>
            <person name="McMahon K.D."/>
            <person name="Konstantinidis K.T."/>
            <person name="Eloe-Fadrosh E.A."/>
            <person name="Kyrpides N.C."/>
            <person name="Woyke T."/>
        </authorList>
    </citation>
    <scope>NUCLEOTIDE SEQUENCE</scope>
    <source>
        <strain evidence="1">GVMAG-M-3300018868-6</strain>
    </source>
</reference>
<proteinExistence type="predicted"/>
<dbReference type="AlphaFoldDB" id="A0A6C0BWW6"/>
<dbReference type="SUPFAM" id="SSF52980">
    <property type="entry name" value="Restriction endonuclease-like"/>
    <property type="match status" value="1"/>
</dbReference>